<protein>
    <recommendedName>
        <fullName evidence="3">SGNH hydrolase-type esterase domain-containing protein</fullName>
    </recommendedName>
</protein>
<dbReference type="InterPro" id="IPR013830">
    <property type="entry name" value="SGNH_hydro"/>
</dbReference>
<dbReference type="AlphaFoldDB" id="A0A8C9XBT9"/>
<dbReference type="Gene3D" id="3.40.50.12690">
    <property type="match status" value="1"/>
</dbReference>
<feature type="compositionally biased region" description="Polar residues" evidence="2">
    <location>
        <begin position="181"/>
        <end position="200"/>
    </location>
</feature>
<accession>A0A8C9XBT9</accession>
<evidence type="ECO:0000313" key="4">
    <source>
        <dbReference type="Ensembl" id="ENSSLUP00000007344.1"/>
    </source>
</evidence>
<dbReference type="Proteomes" id="UP000694568">
    <property type="component" value="Unplaced"/>
</dbReference>
<feature type="region of interest" description="Disordered" evidence="2">
    <location>
        <begin position="130"/>
        <end position="153"/>
    </location>
</feature>
<feature type="coiled-coil region" evidence="1">
    <location>
        <begin position="19"/>
        <end position="46"/>
    </location>
</feature>
<name>A0A8C9XBT9_SANLU</name>
<evidence type="ECO:0000256" key="1">
    <source>
        <dbReference type="SAM" id="Coils"/>
    </source>
</evidence>
<dbReference type="Ensembl" id="ENSSLUT00000007559.1">
    <property type="protein sequence ID" value="ENSSLUP00000007344.1"/>
    <property type="gene ID" value="ENSSLUG00000003384.1"/>
</dbReference>
<evidence type="ECO:0000256" key="2">
    <source>
        <dbReference type="SAM" id="MobiDB-lite"/>
    </source>
</evidence>
<feature type="region of interest" description="Disordered" evidence="2">
    <location>
        <begin position="171"/>
        <end position="203"/>
    </location>
</feature>
<dbReference type="GeneTree" id="ENSGT01010000228633"/>
<reference evidence="4" key="1">
    <citation type="submission" date="2025-08" db="UniProtKB">
        <authorList>
            <consortium name="Ensembl"/>
        </authorList>
    </citation>
    <scope>IDENTIFICATION</scope>
</reference>
<dbReference type="Gene3D" id="3.40.50.12700">
    <property type="match status" value="1"/>
</dbReference>
<evidence type="ECO:0000313" key="5">
    <source>
        <dbReference type="Proteomes" id="UP000694568"/>
    </source>
</evidence>
<reference evidence="4" key="2">
    <citation type="submission" date="2025-09" db="UniProtKB">
        <authorList>
            <consortium name="Ensembl"/>
        </authorList>
    </citation>
    <scope>IDENTIFICATION</scope>
</reference>
<dbReference type="CDD" id="cd00229">
    <property type="entry name" value="SGNH_hydrolase"/>
    <property type="match status" value="1"/>
</dbReference>
<sequence length="394" mass="43197">MATSTPGESPLPLRISSLFNNTNKEIADLREDVRRLSEDLKTKDALLTACLDVAHNQSLRISSLSAAFQDTAPWDPAACPRPSSCSTPVIKPPWTEVVCGRKRASGRAPSPPALSLSNRFNALSESEPVVASAAHRARPASKQTDQPSSRKTIATARRKLLRDAVVRRSGGLHCLDRPNDNVPQKQSPQPNGKHSSSSFPCPSETDTDCFAPVTGYPHPPTPRPLFPLTTVIIGDSITRDLRFHNAVTHCFPGAKVADILAKVMDLIPSFPTSIKRIVVHCGHNDMSTRIQECERTRRDFTTLIEALKSTGKSVFISGPLPSLGRGSGLFSRLLSLNTWLQLTCSIHRIGFIDNFNLFWERGSLFSRDGIHPNTRGSQMLRGNLHHALHTQTSD</sequence>
<feature type="compositionally biased region" description="Polar residues" evidence="2">
    <location>
        <begin position="141"/>
        <end position="152"/>
    </location>
</feature>
<keyword evidence="1" id="KW-0175">Coiled coil</keyword>
<dbReference type="Pfam" id="PF13472">
    <property type="entry name" value="Lipase_GDSL_2"/>
    <property type="match status" value="1"/>
</dbReference>
<proteinExistence type="predicted"/>
<feature type="domain" description="SGNH hydrolase-type esterase" evidence="3">
    <location>
        <begin position="249"/>
        <end position="378"/>
    </location>
</feature>
<dbReference type="SUPFAM" id="SSF52266">
    <property type="entry name" value="SGNH hydrolase"/>
    <property type="match status" value="1"/>
</dbReference>
<evidence type="ECO:0000259" key="3">
    <source>
        <dbReference type="Pfam" id="PF13472"/>
    </source>
</evidence>
<keyword evidence="5" id="KW-1185">Reference proteome</keyword>
<organism evidence="4 5">
    <name type="scientific">Sander lucioperca</name>
    <name type="common">Pike-perch</name>
    <name type="synonym">Perca lucioperca</name>
    <dbReference type="NCBI Taxonomy" id="283035"/>
    <lineage>
        <taxon>Eukaryota</taxon>
        <taxon>Metazoa</taxon>
        <taxon>Chordata</taxon>
        <taxon>Craniata</taxon>
        <taxon>Vertebrata</taxon>
        <taxon>Euteleostomi</taxon>
        <taxon>Actinopterygii</taxon>
        <taxon>Neopterygii</taxon>
        <taxon>Teleostei</taxon>
        <taxon>Neoteleostei</taxon>
        <taxon>Acanthomorphata</taxon>
        <taxon>Eupercaria</taxon>
        <taxon>Perciformes</taxon>
        <taxon>Percoidei</taxon>
        <taxon>Percidae</taxon>
        <taxon>Luciopercinae</taxon>
        <taxon>Sander</taxon>
    </lineage>
</organism>